<dbReference type="InterPro" id="IPR002509">
    <property type="entry name" value="NODB_dom"/>
</dbReference>
<keyword evidence="6" id="KW-1185">Reference proteome</keyword>
<dbReference type="STRING" id="408657.SAMN04487995_1856"/>
<organism evidence="5 6">
    <name type="scientific">Dyadobacter koreensis</name>
    <dbReference type="NCBI Taxonomy" id="408657"/>
    <lineage>
        <taxon>Bacteria</taxon>
        <taxon>Pseudomonadati</taxon>
        <taxon>Bacteroidota</taxon>
        <taxon>Cytophagia</taxon>
        <taxon>Cytophagales</taxon>
        <taxon>Spirosomataceae</taxon>
        <taxon>Dyadobacter</taxon>
    </lineage>
</organism>
<name>A0A1H6T446_9BACT</name>
<evidence type="ECO:0000256" key="2">
    <source>
        <dbReference type="ARBA" id="ARBA00022801"/>
    </source>
</evidence>
<dbReference type="Proteomes" id="UP000199532">
    <property type="component" value="Unassembled WGS sequence"/>
</dbReference>
<dbReference type="RefSeq" id="WP_090334883.1">
    <property type="nucleotide sequence ID" value="NZ_FNXY01000003.1"/>
</dbReference>
<evidence type="ECO:0000259" key="4">
    <source>
        <dbReference type="PROSITE" id="PS51677"/>
    </source>
</evidence>
<evidence type="ECO:0000256" key="3">
    <source>
        <dbReference type="SAM" id="Phobius"/>
    </source>
</evidence>
<keyword evidence="1" id="KW-0479">Metal-binding</keyword>
<keyword evidence="3" id="KW-1133">Transmembrane helix</keyword>
<dbReference type="GO" id="GO:0016810">
    <property type="term" value="F:hydrolase activity, acting on carbon-nitrogen (but not peptide) bonds"/>
    <property type="evidence" value="ECO:0007669"/>
    <property type="project" value="InterPro"/>
</dbReference>
<dbReference type="PANTHER" id="PTHR10587">
    <property type="entry name" value="GLYCOSYL TRANSFERASE-RELATED"/>
    <property type="match status" value="1"/>
</dbReference>
<dbReference type="CDD" id="cd10917">
    <property type="entry name" value="CE4_NodB_like_6s_7s"/>
    <property type="match status" value="1"/>
</dbReference>
<keyword evidence="2" id="KW-0378">Hydrolase</keyword>
<dbReference type="PROSITE" id="PS51677">
    <property type="entry name" value="NODB"/>
    <property type="match status" value="1"/>
</dbReference>
<accession>A0A1H6T446</accession>
<dbReference type="OrthoDB" id="9812065at2"/>
<dbReference type="SUPFAM" id="SSF88713">
    <property type="entry name" value="Glycoside hydrolase/deacetylase"/>
    <property type="match status" value="1"/>
</dbReference>
<dbReference type="InterPro" id="IPR050248">
    <property type="entry name" value="Polysacc_deacetylase_ArnD"/>
</dbReference>
<sequence>MKHKIITATTGIALVLCGFAFWETGYVEYILGILAILYLISTAYGSFQIRANYFVTSIHKGKKKAIALTFDDGPHPENTPRILEILKEKGVKATFFIIGKNAEQYPEIVRRIDGEGHTIANHSFSHNYLIAFFSTKRLEKDLAQCNEVIYQIISKKVKLFRPPFGVTNPRYNTVLNNLGLQSIGWSLRSFDTRAKNKYQLIQNVISKMQKRDIVLLHDHLSVTADALEDLIEHCRSKNIDILPLPLLINKEPYEIV</sequence>
<evidence type="ECO:0000256" key="1">
    <source>
        <dbReference type="ARBA" id="ARBA00022723"/>
    </source>
</evidence>
<keyword evidence="3" id="KW-0472">Membrane</keyword>
<dbReference type="GO" id="GO:0005975">
    <property type="term" value="P:carbohydrate metabolic process"/>
    <property type="evidence" value="ECO:0007669"/>
    <property type="project" value="InterPro"/>
</dbReference>
<dbReference type="Gene3D" id="3.20.20.370">
    <property type="entry name" value="Glycoside hydrolase/deacetylase"/>
    <property type="match status" value="1"/>
</dbReference>
<evidence type="ECO:0000313" key="5">
    <source>
        <dbReference type="EMBL" id="SEI71857.1"/>
    </source>
</evidence>
<dbReference type="Pfam" id="PF01522">
    <property type="entry name" value="Polysacc_deac_1"/>
    <property type="match status" value="1"/>
</dbReference>
<dbReference type="GO" id="GO:0046872">
    <property type="term" value="F:metal ion binding"/>
    <property type="evidence" value="ECO:0007669"/>
    <property type="project" value="UniProtKB-KW"/>
</dbReference>
<proteinExistence type="predicted"/>
<dbReference type="EMBL" id="FNXY01000003">
    <property type="protein sequence ID" value="SEI71857.1"/>
    <property type="molecule type" value="Genomic_DNA"/>
</dbReference>
<dbReference type="InterPro" id="IPR011330">
    <property type="entry name" value="Glyco_hydro/deAcase_b/a-brl"/>
</dbReference>
<dbReference type="PANTHER" id="PTHR10587:SF133">
    <property type="entry name" value="CHITIN DEACETYLASE 1-RELATED"/>
    <property type="match status" value="1"/>
</dbReference>
<dbReference type="AlphaFoldDB" id="A0A1H6T446"/>
<feature type="transmembrane region" description="Helical" evidence="3">
    <location>
        <begin position="30"/>
        <end position="47"/>
    </location>
</feature>
<feature type="domain" description="NodB homology" evidence="4">
    <location>
        <begin position="64"/>
        <end position="242"/>
    </location>
</feature>
<evidence type="ECO:0000313" key="6">
    <source>
        <dbReference type="Proteomes" id="UP000199532"/>
    </source>
</evidence>
<reference evidence="5 6" key="1">
    <citation type="submission" date="2016-10" db="EMBL/GenBank/DDBJ databases">
        <authorList>
            <person name="de Groot N.N."/>
        </authorList>
    </citation>
    <scope>NUCLEOTIDE SEQUENCE [LARGE SCALE GENOMIC DNA]</scope>
    <source>
        <strain evidence="5 6">DSM 19938</strain>
    </source>
</reference>
<keyword evidence="3" id="KW-0812">Transmembrane</keyword>
<gene>
    <name evidence="5" type="ORF">SAMN04487995_1856</name>
</gene>
<protein>
    <submittedName>
        <fullName evidence="5">Peptidoglycan/xylan/chitin deacetylase, PgdA/CDA1 family</fullName>
    </submittedName>
</protein>
<dbReference type="GO" id="GO:0016020">
    <property type="term" value="C:membrane"/>
    <property type="evidence" value="ECO:0007669"/>
    <property type="project" value="TreeGrafter"/>
</dbReference>